<sequence>MRPVSPVRPGDVGAPGPGSTLLTTGHLESPSVLSTHRLDIGAETGAPRVLLLAPSGGLGGGVERYLGTVEERLRAGGAEVHRLDLYGPSRPRGARAQLRFAAATLRAARRFAPLDAVLTGHPSLIPVAAAAAAAGRAERAPVLFYGTDIWRTRRFGRALLARRPALYPLTISSYSAGALADVGVAPVLRPGLAAAWRATLLAAGARAARATETRQAQTQPTTVPHAALAQRQPPTLLTVFRLADADWAGKGLPELLAALPAVRRAVGPVRLLVAGRGPAPDGLRRAVGAVTDAELVESPDDAALAALYAGADLFVLCTRTRPGRSGEGYGIVLTEAQLAGCPVVGPVSGGARDAYVDGVTGATPADESPEALAAVLANLLADRAHLARMRRRAAEWARMATEPAEHTRAVFSAVLGRAPINRPTETPTTGWTAPPPRPGGTAAPEPRLAATAAPPPRRAAARVWPERADLVGTAVDRDGDDLTSDYLEASRGWSDDIEIDDLAGR</sequence>
<evidence type="ECO:0000256" key="1">
    <source>
        <dbReference type="SAM" id="MobiDB-lite"/>
    </source>
</evidence>
<feature type="region of interest" description="Disordered" evidence="1">
    <location>
        <begin position="1"/>
        <end position="26"/>
    </location>
</feature>
<reference evidence="2 3" key="1">
    <citation type="submission" date="2010-10" db="EMBL/GenBank/DDBJ databases">
        <title>Complete sequence of Frankia sp. EuI1c.</title>
        <authorList>
            <consortium name="US DOE Joint Genome Institute"/>
            <person name="Lucas S."/>
            <person name="Copeland A."/>
            <person name="Lapidus A."/>
            <person name="Cheng J.-F."/>
            <person name="Bruce D."/>
            <person name="Goodwin L."/>
            <person name="Pitluck S."/>
            <person name="Chertkov O."/>
            <person name="Detter J.C."/>
            <person name="Han C."/>
            <person name="Tapia R."/>
            <person name="Land M."/>
            <person name="Hauser L."/>
            <person name="Jeffries C."/>
            <person name="Kyrpides N."/>
            <person name="Ivanova N."/>
            <person name="Mikhailova N."/>
            <person name="Beauchemin N."/>
            <person name="Sen A."/>
            <person name="Sur S.A."/>
            <person name="Gtari M."/>
            <person name="Wall L."/>
            <person name="Tisa L."/>
            <person name="Woyke T."/>
        </authorList>
    </citation>
    <scope>NUCLEOTIDE SEQUENCE [LARGE SCALE GENOMIC DNA]</scope>
    <source>
        <strain evidence="3">DSM 45817 / CECT 9037 / EuI1c</strain>
    </source>
</reference>
<dbReference type="CAZy" id="GT4">
    <property type="family name" value="Glycosyltransferase Family 4"/>
</dbReference>
<gene>
    <name evidence="2" type="ordered locus">FraEuI1c_2234</name>
</gene>
<proteinExistence type="predicted"/>
<dbReference type="SUPFAM" id="SSF53756">
    <property type="entry name" value="UDP-Glycosyltransferase/glycogen phosphorylase"/>
    <property type="match status" value="1"/>
</dbReference>
<dbReference type="GO" id="GO:0016758">
    <property type="term" value="F:hexosyltransferase activity"/>
    <property type="evidence" value="ECO:0007669"/>
    <property type="project" value="TreeGrafter"/>
</dbReference>
<dbReference type="STRING" id="298654.FraEuI1c_2234"/>
<evidence type="ECO:0000313" key="3">
    <source>
        <dbReference type="Proteomes" id="UP000002484"/>
    </source>
</evidence>
<dbReference type="RefSeq" id="WP_013423392.1">
    <property type="nucleotide sequence ID" value="NC_014666.1"/>
</dbReference>
<dbReference type="PANTHER" id="PTHR45947">
    <property type="entry name" value="SULFOQUINOVOSYL TRANSFERASE SQD2"/>
    <property type="match status" value="1"/>
</dbReference>
<dbReference type="PANTHER" id="PTHR45947:SF3">
    <property type="entry name" value="SULFOQUINOVOSYL TRANSFERASE SQD2"/>
    <property type="match status" value="1"/>
</dbReference>
<dbReference type="KEGG" id="fri:FraEuI1c_2234"/>
<feature type="compositionally biased region" description="Low complexity" evidence="1">
    <location>
        <begin position="422"/>
        <end position="432"/>
    </location>
</feature>
<accession>E3IYZ0</accession>
<keyword evidence="2" id="KW-0808">Transferase</keyword>
<dbReference type="EMBL" id="CP002299">
    <property type="protein sequence ID" value="ADP80273.1"/>
    <property type="molecule type" value="Genomic_DNA"/>
</dbReference>
<evidence type="ECO:0000313" key="2">
    <source>
        <dbReference type="EMBL" id="ADP80273.1"/>
    </source>
</evidence>
<dbReference type="HOGENOM" id="CLU_648525_0_0_11"/>
<name>E3IYZ0_PSEI1</name>
<protein>
    <submittedName>
        <fullName evidence="2">Glycosyl transferase group 1</fullName>
    </submittedName>
</protein>
<dbReference type="Gene3D" id="3.40.50.2000">
    <property type="entry name" value="Glycogen Phosphorylase B"/>
    <property type="match status" value="2"/>
</dbReference>
<feature type="compositionally biased region" description="Low complexity" evidence="1">
    <location>
        <begin position="439"/>
        <end position="452"/>
    </location>
</feature>
<organism evidence="2 3">
    <name type="scientific">Pseudofrankia inefficax (strain DSM 45817 / CECT 9037 / DDB 130130 / EuI1c)</name>
    <name type="common">Frankia inefficax</name>
    <dbReference type="NCBI Taxonomy" id="298654"/>
    <lineage>
        <taxon>Bacteria</taxon>
        <taxon>Bacillati</taxon>
        <taxon>Actinomycetota</taxon>
        <taxon>Actinomycetes</taxon>
        <taxon>Frankiales</taxon>
        <taxon>Frankiaceae</taxon>
        <taxon>Pseudofrankia</taxon>
    </lineage>
</organism>
<dbReference type="Proteomes" id="UP000002484">
    <property type="component" value="Chromosome"/>
</dbReference>
<dbReference type="Pfam" id="PF13692">
    <property type="entry name" value="Glyco_trans_1_4"/>
    <property type="match status" value="1"/>
</dbReference>
<dbReference type="InterPro" id="IPR050194">
    <property type="entry name" value="Glycosyltransferase_grp1"/>
</dbReference>
<feature type="region of interest" description="Disordered" evidence="1">
    <location>
        <begin position="418"/>
        <end position="461"/>
    </location>
</feature>
<keyword evidence="3" id="KW-1185">Reference proteome</keyword>
<dbReference type="AlphaFoldDB" id="E3IYZ0"/>
<dbReference type="OrthoDB" id="9802525at2"/>
<dbReference type="InParanoid" id="E3IYZ0"/>
<dbReference type="eggNOG" id="COG0438">
    <property type="taxonomic scope" value="Bacteria"/>
</dbReference>